<dbReference type="PANTHER" id="PTHR46093:SF18">
    <property type="entry name" value="FIBRONECTIN TYPE-III DOMAIN-CONTAINING PROTEIN"/>
    <property type="match status" value="1"/>
</dbReference>
<feature type="chain" id="PRO_5040990440" evidence="4">
    <location>
        <begin position="22"/>
        <end position="338"/>
    </location>
</feature>
<keyword evidence="3" id="KW-1133">Transmembrane helix</keyword>
<sequence length="338" mass="37586">MTKSFSLYIVSWVLIIQLSVGVNCQTLQRSLHTTTLVNNKLYVIGGIHDLKVKANEEAIGKQFLYLDMTVPFNTDKLFWNDITSNNNVPAHSGAASGTSNGALILYGGNPIVKNTVMDLVYMFNTINNTWIKTPKFNVENNRKSNLKGISVNEKIYLFGGMYNKNLTNSMVIFDVVNLGFTRGSLINAPAERVHCGATLLPNHQIAYFGFQLDPADALHVLDLTSMTWSIPKVTGKIPMSRFHHQANVVGRFMVITFVNGEPPPKNNKSILISASVVSVIIVGFIILTGVFLYKSHKSKKNRAGILRVPGLDTSNRKEEILEIPGNVLNNRDFMFHVM</sequence>
<dbReference type="InterPro" id="IPR015915">
    <property type="entry name" value="Kelch-typ_b-propeller"/>
</dbReference>
<feature type="signal peptide" evidence="4">
    <location>
        <begin position="1"/>
        <end position="21"/>
    </location>
</feature>
<feature type="transmembrane region" description="Helical" evidence="3">
    <location>
        <begin position="270"/>
        <end position="293"/>
    </location>
</feature>
<keyword evidence="1" id="KW-0880">Kelch repeat</keyword>
<keyword evidence="4" id="KW-0732">Signal</keyword>
<dbReference type="AlphaFoldDB" id="A0A9W4SUL6"/>
<evidence type="ECO:0000313" key="6">
    <source>
        <dbReference type="Proteomes" id="UP001153678"/>
    </source>
</evidence>
<keyword evidence="3" id="KW-0472">Membrane</keyword>
<dbReference type="PANTHER" id="PTHR46093">
    <property type="entry name" value="ACYL-COA-BINDING DOMAIN-CONTAINING PROTEIN 5"/>
    <property type="match status" value="1"/>
</dbReference>
<protein>
    <submittedName>
        <fullName evidence="5">13961_t:CDS:1</fullName>
    </submittedName>
</protein>
<dbReference type="SUPFAM" id="SSF117281">
    <property type="entry name" value="Kelch motif"/>
    <property type="match status" value="1"/>
</dbReference>
<evidence type="ECO:0000256" key="2">
    <source>
        <dbReference type="ARBA" id="ARBA00022737"/>
    </source>
</evidence>
<evidence type="ECO:0000256" key="4">
    <source>
        <dbReference type="SAM" id="SignalP"/>
    </source>
</evidence>
<dbReference type="EMBL" id="CAMKVN010002466">
    <property type="protein sequence ID" value="CAI2181243.1"/>
    <property type="molecule type" value="Genomic_DNA"/>
</dbReference>
<dbReference type="Pfam" id="PF24681">
    <property type="entry name" value="Kelch_KLHDC2_KLHL20_DRC7"/>
    <property type="match status" value="1"/>
</dbReference>
<accession>A0A9W4SUL6</accession>
<reference evidence="5" key="1">
    <citation type="submission" date="2022-08" db="EMBL/GenBank/DDBJ databases">
        <authorList>
            <person name="Kallberg Y."/>
            <person name="Tangrot J."/>
            <person name="Rosling A."/>
        </authorList>
    </citation>
    <scope>NUCLEOTIDE SEQUENCE</scope>
    <source>
        <strain evidence="5">Wild A</strain>
    </source>
</reference>
<keyword evidence="3" id="KW-0812">Transmembrane</keyword>
<proteinExistence type="predicted"/>
<dbReference type="Gene3D" id="2.120.10.80">
    <property type="entry name" value="Kelch-type beta propeller"/>
    <property type="match status" value="1"/>
</dbReference>
<name>A0A9W4SUL6_9GLOM</name>
<gene>
    <name evidence="5" type="ORF">FWILDA_LOCUS9986</name>
</gene>
<organism evidence="5 6">
    <name type="scientific">Funneliformis geosporum</name>
    <dbReference type="NCBI Taxonomy" id="1117311"/>
    <lineage>
        <taxon>Eukaryota</taxon>
        <taxon>Fungi</taxon>
        <taxon>Fungi incertae sedis</taxon>
        <taxon>Mucoromycota</taxon>
        <taxon>Glomeromycotina</taxon>
        <taxon>Glomeromycetes</taxon>
        <taxon>Glomerales</taxon>
        <taxon>Glomeraceae</taxon>
        <taxon>Funneliformis</taxon>
    </lineage>
</organism>
<evidence type="ECO:0000256" key="3">
    <source>
        <dbReference type="SAM" id="Phobius"/>
    </source>
</evidence>
<evidence type="ECO:0000313" key="5">
    <source>
        <dbReference type="EMBL" id="CAI2181243.1"/>
    </source>
</evidence>
<keyword evidence="2" id="KW-0677">Repeat</keyword>
<dbReference type="Proteomes" id="UP001153678">
    <property type="component" value="Unassembled WGS sequence"/>
</dbReference>
<keyword evidence="6" id="KW-1185">Reference proteome</keyword>
<comment type="caution">
    <text evidence="5">The sequence shown here is derived from an EMBL/GenBank/DDBJ whole genome shotgun (WGS) entry which is preliminary data.</text>
</comment>
<evidence type="ECO:0000256" key="1">
    <source>
        <dbReference type="ARBA" id="ARBA00022441"/>
    </source>
</evidence>
<dbReference type="OrthoDB" id="432528at2759"/>